<evidence type="ECO:0000313" key="2">
    <source>
        <dbReference type="Proteomes" id="UP000247681"/>
    </source>
</evidence>
<dbReference type="RefSeq" id="WP_110345105.1">
    <property type="nucleotide sequence ID" value="NZ_QJHL01000001.1"/>
</dbReference>
<evidence type="ECO:0000313" key="1">
    <source>
        <dbReference type="EMBL" id="PXY46094.1"/>
    </source>
</evidence>
<dbReference type="InterPro" id="IPR032675">
    <property type="entry name" value="LRR_dom_sf"/>
</dbReference>
<organism evidence="1 2">
    <name type="scientific">Flavobacterium hydrophilum</name>
    <dbReference type="NCBI Taxonomy" id="2211445"/>
    <lineage>
        <taxon>Bacteria</taxon>
        <taxon>Pseudomonadati</taxon>
        <taxon>Bacteroidota</taxon>
        <taxon>Flavobacteriia</taxon>
        <taxon>Flavobacteriales</taxon>
        <taxon>Flavobacteriaceae</taxon>
        <taxon>Flavobacterium</taxon>
    </lineage>
</organism>
<dbReference type="Proteomes" id="UP000247681">
    <property type="component" value="Unassembled WGS sequence"/>
</dbReference>
<protein>
    <recommendedName>
        <fullName evidence="3">Leucine-rich repeat domain-containing protein</fullName>
    </recommendedName>
</protein>
<keyword evidence="2" id="KW-1185">Reference proteome</keyword>
<dbReference type="SUPFAM" id="SSF52058">
    <property type="entry name" value="L domain-like"/>
    <property type="match status" value="1"/>
</dbReference>
<dbReference type="Gene3D" id="3.80.10.10">
    <property type="entry name" value="Ribonuclease Inhibitor"/>
    <property type="match status" value="2"/>
</dbReference>
<proteinExistence type="predicted"/>
<name>A0A2V4CJR1_9FLAO</name>
<dbReference type="OrthoDB" id="1331385at2"/>
<dbReference type="AlphaFoldDB" id="A0A2V4CJR1"/>
<comment type="caution">
    <text evidence="1">The sequence shown here is derived from an EMBL/GenBank/DDBJ whole genome shotgun (WGS) entry which is preliminary data.</text>
</comment>
<evidence type="ECO:0008006" key="3">
    <source>
        <dbReference type="Google" id="ProtNLM"/>
    </source>
</evidence>
<accession>A0A2V4CJR1</accession>
<reference evidence="1 2" key="1">
    <citation type="submission" date="2018-05" db="EMBL/GenBank/DDBJ databases">
        <title>Flavobacterium sp. strain IMCC34758, incomplete genome.</title>
        <authorList>
            <person name="Joung Y."/>
        </authorList>
    </citation>
    <scope>NUCLEOTIDE SEQUENCE [LARGE SCALE GENOMIC DNA]</scope>
    <source>
        <strain evidence="1 2">IMCC34758</strain>
    </source>
</reference>
<gene>
    <name evidence="1" type="ORF">DMB68_02585</name>
</gene>
<sequence length="282" mass="33729">MKFFNQEKKRVCYLPEHQNEIIKYFDDNEDATLVVSFDEFILPKKTIDFNKISEIKINKLMLSSFYHKTNELGVFLKLENLKELDNRSIDLKYDFKNFPNLEVLILGWNKGCSNISECKRLKELSLWHYKPKTQNLTEFAELNSLNELRIIQSNINNINGIENLRKITEMYFIGNSNLSFDNINSVFPNVETLYIESCKEIRIEKVIALFPNVKDLNFFSNNEIVSLRIILDNLKKLEKLNVYNLKISESDNRYWKEYKNLKKFNFQDRKHHILKRKDFENV</sequence>
<dbReference type="EMBL" id="QJHL01000001">
    <property type="protein sequence ID" value="PXY46094.1"/>
    <property type="molecule type" value="Genomic_DNA"/>
</dbReference>